<reference evidence="2 3" key="1">
    <citation type="submission" date="2015-09" db="EMBL/GenBank/DDBJ databases">
        <title>Draft genome of the parasitic nematode Teladorsagia circumcincta isolate WARC Sus (inbred).</title>
        <authorList>
            <person name="Mitreva M."/>
        </authorList>
    </citation>
    <scope>NUCLEOTIDE SEQUENCE [LARGE SCALE GENOMIC DNA]</scope>
    <source>
        <strain evidence="2 3">S</strain>
    </source>
</reference>
<dbReference type="Proteomes" id="UP000230423">
    <property type="component" value="Unassembled WGS sequence"/>
</dbReference>
<evidence type="ECO:0000313" key="3">
    <source>
        <dbReference type="Proteomes" id="UP000230423"/>
    </source>
</evidence>
<feature type="compositionally biased region" description="Basic and acidic residues" evidence="1">
    <location>
        <begin position="70"/>
        <end position="103"/>
    </location>
</feature>
<proteinExistence type="predicted"/>
<accession>A0A2G9UFJ1</accession>
<gene>
    <name evidence="2" type="ORF">TELCIR_09161</name>
</gene>
<keyword evidence="3" id="KW-1185">Reference proteome</keyword>
<feature type="region of interest" description="Disordered" evidence="1">
    <location>
        <begin position="62"/>
        <end position="103"/>
    </location>
</feature>
<sequence length="149" mass="16555">MYFLYPKKWSPPGATTASPTSKEEELDLNGLKILSTTTAVYTVPIIIVFCVRPPTHDSLKASADILQSKESQDKLSAEGKSKEKTDQKSSEEGKSKEKKRDIQCLHQSNQQYCEGMQVYSELSHSSTDNPVSNGSAWVETNMDVTVVKH</sequence>
<dbReference type="EMBL" id="KZ346807">
    <property type="protein sequence ID" value="PIO69035.1"/>
    <property type="molecule type" value="Genomic_DNA"/>
</dbReference>
<evidence type="ECO:0000313" key="2">
    <source>
        <dbReference type="EMBL" id="PIO69035.1"/>
    </source>
</evidence>
<dbReference type="AlphaFoldDB" id="A0A2G9UFJ1"/>
<organism evidence="2 3">
    <name type="scientific">Teladorsagia circumcincta</name>
    <name type="common">Brown stomach worm</name>
    <name type="synonym">Ostertagia circumcincta</name>
    <dbReference type="NCBI Taxonomy" id="45464"/>
    <lineage>
        <taxon>Eukaryota</taxon>
        <taxon>Metazoa</taxon>
        <taxon>Ecdysozoa</taxon>
        <taxon>Nematoda</taxon>
        <taxon>Chromadorea</taxon>
        <taxon>Rhabditida</taxon>
        <taxon>Rhabditina</taxon>
        <taxon>Rhabditomorpha</taxon>
        <taxon>Strongyloidea</taxon>
        <taxon>Trichostrongylidae</taxon>
        <taxon>Teladorsagia</taxon>
    </lineage>
</organism>
<protein>
    <submittedName>
        <fullName evidence="2">Uncharacterized protein</fullName>
    </submittedName>
</protein>
<feature type="compositionally biased region" description="Polar residues" evidence="1">
    <location>
        <begin position="123"/>
        <end position="135"/>
    </location>
</feature>
<name>A0A2G9UFJ1_TELCI</name>
<feature type="region of interest" description="Disordered" evidence="1">
    <location>
        <begin position="123"/>
        <end position="142"/>
    </location>
</feature>
<evidence type="ECO:0000256" key="1">
    <source>
        <dbReference type="SAM" id="MobiDB-lite"/>
    </source>
</evidence>